<sequence length="241" mass="26389">MKGFTNGIVKQSYSVSPHLFMNNLIADILPEYPNKERIDKEVLGKLHAAGILGLNKKISARIKIHKTLFDELGQPPTMVDAVDAMQDVIEVVQDYLAPDAYAHIETLMNEIESEAIIFESIHSDADLTAGNLTDFKGIISTALTNTENNINSDFLISSTEKISVLNNLLLMKNLLATTDFDNSVYTFVNNGGIAGAALGVGYALTWAGEWLQLDEDPDGAALKNKNSTDNINFSYANSYLQ</sequence>
<dbReference type="RefSeq" id="WP_196100071.1">
    <property type="nucleotide sequence ID" value="NZ_CP064939.1"/>
</dbReference>
<proteinExistence type="predicted"/>
<organism evidence="1 2">
    <name type="scientific">Pedobacter endophyticus</name>
    <dbReference type="NCBI Taxonomy" id="2789740"/>
    <lineage>
        <taxon>Bacteria</taxon>
        <taxon>Pseudomonadati</taxon>
        <taxon>Bacteroidota</taxon>
        <taxon>Sphingobacteriia</taxon>
        <taxon>Sphingobacteriales</taxon>
        <taxon>Sphingobacteriaceae</taxon>
        <taxon>Pedobacter</taxon>
    </lineage>
</organism>
<name>A0A7S9L196_9SPHI</name>
<keyword evidence="2" id="KW-1185">Reference proteome</keyword>
<dbReference type="Proteomes" id="UP000594759">
    <property type="component" value="Chromosome"/>
</dbReference>
<evidence type="ECO:0000313" key="1">
    <source>
        <dbReference type="EMBL" id="QPH40617.1"/>
    </source>
</evidence>
<reference evidence="1 2" key="1">
    <citation type="submission" date="2020-11" db="EMBL/GenBank/DDBJ databases">
        <title>Pedobacter endophytica, an endophytic bacteria isolated form Carex pumila.</title>
        <authorList>
            <person name="Peng Y."/>
            <person name="Jiang L."/>
            <person name="Lee J."/>
        </authorList>
    </citation>
    <scope>NUCLEOTIDE SEQUENCE [LARGE SCALE GENOMIC DNA]</scope>
    <source>
        <strain evidence="1 2">JBR3-12</strain>
    </source>
</reference>
<dbReference type="AlphaFoldDB" id="A0A7S9L196"/>
<dbReference type="EMBL" id="CP064939">
    <property type="protein sequence ID" value="QPH40617.1"/>
    <property type="molecule type" value="Genomic_DNA"/>
</dbReference>
<dbReference type="KEGG" id="pex:IZT61_04895"/>
<protein>
    <submittedName>
        <fullName evidence="1">Uncharacterized protein</fullName>
    </submittedName>
</protein>
<evidence type="ECO:0000313" key="2">
    <source>
        <dbReference type="Proteomes" id="UP000594759"/>
    </source>
</evidence>
<accession>A0A7S9L196</accession>
<gene>
    <name evidence="1" type="ORF">IZT61_04895</name>
</gene>